<dbReference type="Gene3D" id="3.40.630.40">
    <property type="entry name" value="Zn-dependent exopeptidases"/>
    <property type="match status" value="1"/>
</dbReference>
<gene>
    <name evidence="1" type="ORF">AABB28_00355</name>
</gene>
<dbReference type="AlphaFoldDB" id="A0AAN0M944"/>
<organism evidence="1 2">
    <name type="scientific">Yoonia algicola</name>
    <dbReference type="NCBI Taxonomy" id="3137368"/>
    <lineage>
        <taxon>Bacteria</taxon>
        <taxon>Pseudomonadati</taxon>
        <taxon>Pseudomonadota</taxon>
        <taxon>Alphaproteobacteria</taxon>
        <taxon>Rhodobacterales</taxon>
        <taxon>Paracoccaceae</taxon>
        <taxon>Yoonia</taxon>
    </lineage>
</organism>
<dbReference type="Proteomes" id="UP001451782">
    <property type="component" value="Chromosome"/>
</dbReference>
<dbReference type="PIRSF" id="PIRSF029730">
    <property type="entry name" value="UCP029730"/>
    <property type="match status" value="1"/>
</dbReference>
<dbReference type="EMBL" id="CP151762">
    <property type="protein sequence ID" value="WZU63821.1"/>
    <property type="molecule type" value="Genomic_DNA"/>
</dbReference>
<dbReference type="InterPro" id="IPR007709">
    <property type="entry name" value="N-FG_amidohydro"/>
</dbReference>
<dbReference type="InterPro" id="IPR011227">
    <property type="entry name" value="UCP029730"/>
</dbReference>
<dbReference type="RefSeq" id="WP_342070196.1">
    <property type="nucleotide sequence ID" value="NZ_CP151762.1"/>
</dbReference>
<evidence type="ECO:0000313" key="2">
    <source>
        <dbReference type="Proteomes" id="UP001451782"/>
    </source>
</evidence>
<accession>A0AAN0M944</accession>
<protein>
    <submittedName>
        <fullName evidence="1">N-formylglutamate amidohydrolase</fullName>
    </submittedName>
</protein>
<sequence length="259" mass="28126">MTNDQMTTQQKPVTVFNSNGQSRVVLVCEHASCFIPQAFDKLGLDDAALQSHIAWDPGALAVARRLAEHLDAKLVASNVSRLVYDCNRPPSAHDAMPARSEAIDVPGNAALTQMQRQNRTARYYDPFRTCLRDVIAATRDPVIVTIHSFTPVYLGKSRAVEIGILHDTDTRLANVMAQTAGSHTPANVAINVPYGPQDGVTHTLKEHAIPGRHLNVMLEIRNDLINGSAGQKDMADCLANWLRDALAELNISVGAQCSG</sequence>
<name>A0AAN0M944_9RHOB</name>
<reference evidence="1 2" key="1">
    <citation type="submission" date="2024-04" db="EMBL/GenBank/DDBJ databases">
        <title>Phylogenomic analyses of a clade within the roseobacter group suggest taxonomic reassignments of species of the genera Aestuariivita, Citreicella, Loktanella, Nautella, Pelagibaca, Ruegeria, Thalassobius, Thiobacimonas and Tropicibacter, and the proposal o.</title>
        <authorList>
            <person name="Jeon C.O."/>
        </authorList>
    </citation>
    <scope>NUCLEOTIDE SEQUENCE [LARGE SCALE GENOMIC DNA]</scope>
    <source>
        <strain evidence="1 2">G8-12</strain>
    </source>
</reference>
<dbReference type="SUPFAM" id="SSF53187">
    <property type="entry name" value="Zn-dependent exopeptidases"/>
    <property type="match status" value="1"/>
</dbReference>
<dbReference type="Pfam" id="PF05013">
    <property type="entry name" value="FGase"/>
    <property type="match status" value="1"/>
</dbReference>
<dbReference type="KEGG" id="yag:AABB28_00355"/>
<keyword evidence="2" id="KW-1185">Reference proteome</keyword>
<evidence type="ECO:0000313" key="1">
    <source>
        <dbReference type="EMBL" id="WZU63821.1"/>
    </source>
</evidence>
<proteinExistence type="predicted"/>